<sequence>MCGYNLQMRNPAKIKEIKKAEWFGLIIIKKGKGILEVHSDILPEGETLILRGIKSYELISFLLGKDDSLKRLLLISLRNL</sequence>
<dbReference type="Proteomes" id="UP000580250">
    <property type="component" value="Unassembled WGS sequence"/>
</dbReference>
<gene>
    <name evidence="1" type="ORF">MENT_LOCUS35804</name>
</gene>
<dbReference type="EMBL" id="CAJEWN010000471">
    <property type="protein sequence ID" value="CAD2183506.1"/>
    <property type="molecule type" value="Genomic_DNA"/>
</dbReference>
<reference evidence="1 2" key="1">
    <citation type="submission" date="2020-08" db="EMBL/GenBank/DDBJ databases">
        <authorList>
            <person name="Koutsovoulos G."/>
            <person name="Danchin GJ E."/>
        </authorList>
    </citation>
    <scope>NUCLEOTIDE SEQUENCE [LARGE SCALE GENOMIC DNA]</scope>
</reference>
<comment type="caution">
    <text evidence="1">The sequence shown here is derived from an EMBL/GenBank/DDBJ whole genome shotgun (WGS) entry which is preliminary data.</text>
</comment>
<name>A0A6V7W8J3_MELEN</name>
<accession>A0A6V7W8J3</accession>
<protein>
    <submittedName>
        <fullName evidence="1">Uncharacterized protein</fullName>
    </submittedName>
</protein>
<organism evidence="1 2">
    <name type="scientific">Meloidogyne enterolobii</name>
    <name type="common">Root-knot nematode worm</name>
    <name type="synonym">Meloidogyne mayaguensis</name>
    <dbReference type="NCBI Taxonomy" id="390850"/>
    <lineage>
        <taxon>Eukaryota</taxon>
        <taxon>Metazoa</taxon>
        <taxon>Ecdysozoa</taxon>
        <taxon>Nematoda</taxon>
        <taxon>Chromadorea</taxon>
        <taxon>Rhabditida</taxon>
        <taxon>Tylenchina</taxon>
        <taxon>Tylenchomorpha</taxon>
        <taxon>Tylenchoidea</taxon>
        <taxon>Meloidogynidae</taxon>
        <taxon>Meloidogyninae</taxon>
        <taxon>Meloidogyne</taxon>
    </lineage>
</organism>
<proteinExistence type="predicted"/>
<dbReference type="AlphaFoldDB" id="A0A6V7W8J3"/>
<evidence type="ECO:0000313" key="2">
    <source>
        <dbReference type="Proteomes" id="UP000580250"/>
    </source>
</evidence>
<evidence type="ECO:0000313" key="1">
    <source>
        <dbReference type="EMBL" id="CAD2183506.1"/>
    </source>
</evidence>